<dbReference type="SUPFAM" id="SSF54197">
    <property type="entry name" value="HIT-like"/>
    <property type="match status" value="1"/>
</dbReference>
<dbReference type="PANTHER" id="PTHR12072">
    <property type="entry name" value="CWF19, CELL CYCLE CONTROL PROTEIN"/>
    <property type="match status" value="1"/>
</dbReference>
<dbReference type="Pfam" id="PF04676">
    <property type="entry name" value="CwfJ_C_2"/>
    <property type="match status" value="1"/>
</dbReference>
<feature type="domain" description="Cwf19-like C-terminal" evidence="3">
    <location>
        <begin position="305"/>
        <end position="422"/>
    </location>
</feature>
<dbReference type="GO" id="GO:0071014">
    <property type="term" value="C:post-mRNA release spliceosomal complex"/>
    <property type="evidence" value="ECO:0007669"/>
    <property type="project" value="TreeGrafter"/>
</dbReference>
<reference evidence="4 5" key="1">
    <citation type="submission" date="2023-03" db="EMBL/GenBank/DDBJ databases">
        <title>Genome insight into feeding habits of ladybird beetles.</title>
        <authorList>
            <person name="Li H.-S."/>
            <person name="Huang Y.-H."/>
            <person name="Pang H."/>
        </authorList>
    </citation>
    <scope>NUCLEOTIDE SEQUENCE [LARGE SCALE GENOMIC DNA]</scope>
    <source>
        <strain evidence="4">SYSU_2023b</strain>
        <tissue evidence="4">Whole body</tissue>
    </source>
</reference>
<dbReference type="InterPro" id="IPR036265">
    <property type="entry name" value="HIT-like_sf"/>
</dbReference>
<proteinExistence type="inferred from homology"/>
<evidence type="ECO:0000313" key="4">
    <source>
        <dbReference type="EMBL" id="KAK9884169.1"/>
    </source>
</evidence>
<dbReference type="Gene3D" id="3.30.428.10">
    <property type="entry name" value="HIT-like"/>
    <property type="match status" value="1"/>
</dbReference>
<dbReference type="GO" id="GO:0000398">
    <property type="term" value="P:mRNA splicing, via spliceosome"/>
    <property type="evidence" value="ECO:0007669"/>
    <property type="project" value="TreeGrafter"/>
</dbReference>
<dbReference type="PANTHER" id="PTHR12072:SF4">
    <property type="entry name" value="CWF19-LIKE PROTEIN 1"/>
    <property type="match status" value="1"/>
</dbReference>
<dbReference type="Proteomes" id="UP001431783">
    <property type="component" value="Unassembled WGS sequence"/>
</dbReference>
<evidence type="ECO:0000259" key="2">
    <source>
        <dbReference type="Pfam" id="PF04676"/>
    </source>
</evidence>
<dbReference type="AlphaFoldDB" id="A0AAW1UTK0"/>
<organism evidence="4 5">
    <name type="scientific">Henosepilachna vigintioctopunctata</name>
    <dbReference type="NCBI Taxonomy" id="420089"/>
    <lineage>
        <taxon>Eukaryota</taxon>
        <taxon>Metazoa</taxon>
        <taxon>Ecdysozoa</taxon>
        <taxon>Arthropoda</taxon>
        <taxon>Hexapoda</taxon>
        <taxon>Insecta</taxon>
        <taxon>Pterygota</taxon>
        <taxon>Neoptera</taxon>
        <taxon>Endopterygota</taxon>
        <taxon>Coleoptera</taxon>
        <taxon>Polyphaga</taxon>
        <taxon>Cucujiformia</taxon>
        <taxon>Coccinelloidea</taxon>
        <taxon>Coccinellidae</taxon>
        <taxon>Epilachninae</taxon>
        <taxon>Epilachnini</taxon>
        <taxon>Henosepilachna</taxon>
    </lineage>
</organism>
<gene>
    <name evidence="4" type="ORF">WA026_005125</name>
</gene>
<feature type="domain" description="Cwf19-like protein C-terminal" evidence="2">
    <location>
        <begin position="440"/>
        <end position="520"/>
    </location>
</feature>
<evidence type="ECO:0008006" key="6">
    <source>
        <dbReference type="Google" id="ProtNLM"/>
    </source>
</evidence>
<evidence type="ECO:0000313" key="5">
    <source>
        <dbReference type="Proteomes" id="UP001431783"/>
    </source>
</evidence>
<dbReference type="InterPro" id="IPR040194">
    <property type="entry name" value="Cwf19-like"/>
</dbReference>
<comment type="caution">
    <text evidence="4">The sequence shown here is derived from an EMBL/GenBank/DDBJ whole genome shotgun (WGS) entry which is preliminary data.</text>
</comment>
<dbReference type="GO" id="GO:0061632">
    <property type="term" value="F:RNA lariat debranching enzyme activator activity"/>
    <property type="evidence" value="ECO:0007669"/>
    <property type="project" value="TreeGrafter"/>
</dbReference>
<dbReference type="EMBL" id="JARQZJ010000092">
    <property type="protein sequence ID" value="KAK9884169.1"/>
    <property type="molecule type" value="Genomic_DNA"/>
</dbReference>
<sequence>MSSEHMQKILLCGDVEGKFNDLFKRVNTIIKKVGQFDILICVGNFFGINNKEFEEYKSGSKKVPLPTYILGPNKVEHLDLFPQEDEELCPNVFYLGKRGLFTNSKGLRIAYISGISKSSPNEPYNYNEQDISELFDLCIRGNPAFRGVDLLLTAQWPANILTGVNKKEEITPMYSSELPSWLIMKLKPRYVISGLEGIYYERPPFRIPSLGDHDSTVEISSRFLGLARVNNPKKEKWIYALSLTPLEKMKISELIQKTTDETACPFNFDDLQSVIFNVKRKGISSKQYFYDMETQSNESKSKKMKREKIQFDQEKCWFCLASPSVERHLIVTVGDHCYMALAKGGVVEEHLLICPIQHYQSSLNQPELVKLEMDQYKRALIKFYDRDGKVPVFFERNYKTSHMQLQVIPIPKQACRELKEIFMEEAIGHGFNLEILESHDRLDQLIPPNSPYFAVELPNDITLYSKIKGDFPIHFGREVLCTSPILNLPDRTDWKECSLSKNEEESLVQRIRSDFEPYDFSV</sequence>
<accession>A0AAW1UTK0</accession>
<dbReference type="Pfam" id="PF04677">
    <property type="entry name" value="CwfJ_C_1"/>
    <property type="match status" value="1"/>
</dbReference>
<keyword evidence="5" id="KW-1185">Reference proteome</keyword>
<dbReference type="CDD" id="cd07380">
    <property type="entry name" value="MPP_CWF19_N"/>
    <property type="match status" value="1"/>
</dbReference>
<evidence type="ECO:0000259" key="3">
    <source>
        <dbReference type="Pfam" id="PF04677"/>
    </source>
</evidence>
<comment type="similarity">
    <text evidence="1">Belongs to the CWF19 family.</text>
</comment>
<dbReference type="InterPro" id="IPR006768">
    <property type="entry name" value="Cwf19-like_C_dom-1"/>
</dbReference>
<dbReference type="InterPro" id="IPR006767">
    <property type="entry name" value="Cwf19-like_C_dom-2"/>
</dbReference>
<name>A0AAW1UTK0_9CUCU</name>
<protein>
    <recommendedName>
        <fullName evidence="6">CWF19-like protein 1</fullName>
    </recommendedName>
</protein>
<evidence type="ECO:0000256" key="1">
    <source>
        <dbReference type="ARBA" id="ARBA00006795"/>
    </source>
</evidence>